<dbReference type="Proteomes" id="UP000199181">
    <property type="component" value="Unassembled WGS sequence"/>
</dbReference>
<comment type="similarity">
    <text evidence="2">Belongs to the glycosyl hydrolase 3 family.</text>
</comment>
<dbReference type="Pfam" id="PF00933">
    <property type="entry name" value="Glyco_hydro_3"/>
    <property type="match status" value="1"/>
</dbReference>
<dbReference type="Gene3D" id="3.40.50.1700">
    <property type="entry name" value="Glycoside hydrolase family 3 C-terminal domain"/>
    <property type="match status" value="1"/>
</dbReference>
<protein>
    <recommendedName>
        <fullName evidence="3">beta-glucosidase</fullName>
        <ecNumber evidence="3">3.2.1.21</ecNumber>
    </recommendedName>
</protein>
<feature type="region of interest" description="Disordered" evidence="7">
    <location>
        <begin position="1"/>
        <end position="24"/>
    </location>
</feature>
<dbReference type="Gene3D" id="3.20.20.300">
    <property type="entry name" value="Glycoside hydrolase, family 3, N-terminal domain"/>
    <property type="match status" value="1"/>
</dbReference>
<dbReference type="InterPro" id="IPR008979">
    <property type="entry name" value="Galactose-bd-like_sf"/>
</dbReference>
<dbReference type="Pfam" id="PF17957">
    <property type="entry name" value="Big_7"/>
    <property type="match status" value="1"/>
</dbReference>
<feature type="domain" description="F5/8 type C" evidence="8">
    <location>
        <begin position="188"/>
        <end position="321"/>
    </location>
</feature>
<evidence type="ECO:0000313" key="9">
    <source>
        <dbReference type="EMBL" id="SES84453.1"/>
    </source>
</evidence>
<dbReference type="Pfam" id="PF00754">
    <property type="entry name" value="F5_F8_type_C"/>
    <property type="match status" value="1"/>
</dbReference>
<organism evidence="9 10">
    <name type="scientific">Stigmatella erecta</name>
    <dbReference type="NCBI Taxonomy" id="83460"/>
    <lineage>
        <taxon>Bacteria</taxon>
        <taxon>Pseudomonadati</taxon>
        <taxon>Myxococcota</taxon>
        <taxon>Myxococcia</taxon>
        <taxon>Myxococcales</taxon>
        <taxon>Cystobacterineae</taxon>
        <taxon>Archangiaceae</taxon>
        <taxon>Stigmatella</taxon>
    </lineage>
</organism>
<dbReference type="InterPro" id="IPR036881">
    <property type="entry name" value="Glyco_hydro_3_C_sf"/>
</dbReference>
<evidence type="ECO:0000256" key="1">
    <source>
        <dbReference type="ARBA" id="ARBA00000448"/>
    </source>
</evidence>
<evidence type="ECO:0000256" key="3">
    <source>
        <dbReference type="ARBA" id="ARBA00012744"/>
    </source>
</evidence>
<feature type="compositionally biased region" description="Low complexity" evidence="7">
    <location>
        <begin position="1"/>
        <end position="12"/>
    </location>
</feature>
<evidence type="ECO:0000259" key="8">
    <source>
        <dbReference type="PROSITE" id="PS50022"/>
    </source>
</evidence>
<dbReference type="InterPro" id="IPR000421">
    <property type="entry name" value="FA58C"/>
</dbReference>
<keyword evidence="10" id="KW-1185">Reference proteome</keyword>
<evidence type="ECO:0000256" key="4">
    <source>
        <dbReference type="ARBA" id="ARBA00022729"/>
    </source>
</evidence>
<dbReference type="InterPro" id="IPR013783">
    <property type="entry name" value="Ig-like_fold"/>
</dbReference>
<evidence type="ECO:0000256" key="6">
    <source>
        <dbReference type="ARBA" id="ARBA00023295"/>
    </source>
</evidence>
<dbReference type="PANTHER" id="PTHR30620">
    <property type="entry name" value="PERIPLASMIC BETA-GLUCOSIDASE-RELATED"/>
    <property type="match status" value="1"/>
</dbReference>
<dbReference type="GO" id="GO:0009251">
    <property type="term" value="P:glucan catabolic process"/>
    <property type="evidence" value="ECO:0007669"/>
    <property type="project" value="TreeGrafter"/>
</dbReference>
<dbReference type="SUPFAM" id="SSF52279">
    <property type="entry name" value="Beta-D-glucan exohydrolase, C-terminal domain"/>
    <property type="match status" value="1"/>
</dbReference>
<dbReference type="InterPro" id="IPR001764">
    <property type="entry name" value="Glyco_hydro_3_N"/>
</dbReference>
<gene>
    <name evidence="9" type="ORF">SAMN05443639_101407</name>
</gene>
<feature type="domain" description="F5/8 type C" evidence="8">
    <location>
        <begin position="1326"/>
        <end position="1464"/>
    </location>
</feature>
<evidence type="ECO:0000256" key="7">
    <source>
        <dbReference type="SAM" id="MobiDB-lite"/>
    </source>
</evidence>
<dbReference type="InterPro" id="IPR017853">
    <property type="entry name" value="GH"/>
</dbReference>
<dbReference type="SUPFAM" id="SSF51445">
    <property type="entry name" value="(Trans)glycosidases"/>
    <property type="match status" value="1"/>
</dbReference>
<dbReference type="InterPro" id="IPR036962">
    <property type="entry name" value="Glyco_hydro_3_N_sf"/>
</dbReference>
<dbReference type="Pfam" id="PF01915">
    <property type="entry name" value="Glyco_hydro_3_C"/>
    <property type="match status" value="1"/>
</dbReference>
<keyword evidence="5" id="KW-0378">Hydrolase</keyword>
<dbReference type="SUPFAM" id="SSF49785">
    <property type="entry name" value="Galactose-binding domain-like"/>
    <property type="match status" value="3"/>
</dbReference>
<name>A0A1H9ZS25_9BACT</name>
<dbReference type="InterPro" id="IPR002772">
    <property type="entry name" value="Glyco_hydro_3_C"/>
</dbReference>
<dbReference type="Gene3D" id="2.60.40.10">
    <property type="entry name" value="Immunoglobulins"/>
    <property type="match status" value="2"/>
</dbReference>
<keyword evidence="4" id="KW-0732">Signal</keyword>
<sequence length="1503" mass="159184">MPQSSPSLLFHPSQPPPPSMNPIPHLIQGARSAWSRWASASTGLLLVGLMALAPAAAQAQTNLAKGKTVTVSSSDGVFTGPSAVDGDGGTRWSSGFTDNEWIYVDLGASTAISRVTLNWETAYGKSYKIQISANATSWTDVATVTNGDGGIDDLTVTGTGRYVRMLGVQRAIGYGYSLWEFEVYGSGGSTPTGDLAKGRPATASSTENNDPNLAATYAVDGNAGTRWSSASLDAQWIRVDLGSAQQIGQVVLDWEGAYAKTYTIQGSTDDVNWTTLASITSGAPGREEINVSGTARYVRMLGGERGTGYGYSLWSFEVYKSGGGTTPPPQTGNQTIQLTFPDVAYAKVNVSPTPLSVSPTPPEGLSTPSVVNKGVFTYTLTFPANTTVTMSKNQYSGSVPNTDIRLVVTTSSGTQRAQSVTALAVQGAQWQVEVFSTGTQPPPTGGPIIPDPYVHPAPPPTTGAFALSAPAEGAMITTTRRPTLSWAAVTGASSYKVYVNITRNDYDWMAPGNLLNRFTEVGNVTGTSFTLNQDLVDRWTYKWYVVAQLSGGSTSRSNLRTFSVYLPKVETASDGVNLINGARDMNKNGTIEPYEDWRNPIATRVNDLMGRLTLHEKALQLFFNAKEFPGAGFTMGPLSTEDITNFQVTAAGTRLGIPIVDAGDSIHGFKTSWPTQPGLAASRNIQNAWEMGDMQRREQIAVGSRGTLSPLAEVGTKVLYPRIQEGSGEDADLAAGLTRALIAGLQGGPEVNPHSVWVTTKHWPGQGAGGEGGIVYDGTSIHYHMRPWHAAIEANTSGIMPGYAGSSLLGPEGGGAGDNVGILNYLRQNMGYNGIICTDWLPDSAWINAAKAGSDVMGGANPGQMGNFETAVPLSRLDEAVRRVLDLKFRLGVFEDPYREGAAGTSAWHTADNKFLARRAAQESLTLLKNDGALPLRLAAGSKLVIAGPRADDPACMVTWRSDFHGTEFGDPTIYQALKARAEAAGITVYKDAAPAGVTPNAAIVVVGESYFTHGTEWDKEKPYLPGDPIGPAHDAKWGNQYGVITGFKSQGIPTTTVLILPRPYILTNVVPQTNALLAVYRPGDMGGYAIADLLFGDVLPRGQLPWQLPRSMAQLGTDVPNNQLEKWDLPFDLGATEAQRTTIRQKIAAGEHILPIYGDPLFQYGAGIQGFGLTDSTPPAAFTLQTPANGATITGTRPPFAWTASNDPNTGIQKYELFIDGVLIPSATTKGTSAAVPGLALANGAHTWYVKAYNWANGSTTSATFSFTLSDTTPPAAFSALVPAAGSTASANPTQFIWEQTTDVGAGVSKYVLIVDNVDRTPAITGTTYTGITTNLALGKNASASSSEFGSPNDAVDGNLNTRWSSVNTGTNPDGATFTVDLGGVYSVKRVLINWEAAYGSQYVIEASLDGTTWKALYTESAGNGGTDDLTGLSGVGRYVRMRGVKRFTTFGYSFWEFQVYGVGTEQTSVSGLAAGAHTWRVRAVDGANNSTLSNGPLSFTK</sequence>
<dbReference type="EC" id="3.2.1.21" evidence="3"/>
<dbReference type="GO" id="GO:0008422">
    <property type="term" value="F:beta-glucosidase activity"/>
    <property type="evidence" value="ECO:0007669"/>
    <property type="project" value="UniProtKB-EC"/>
</dbReference>
<evidence type="ECO:0000256" key="5">
    <source>
        <dbReference type="ARBA" id="ARBA00022801"/>
    </source>
</evidence>
<feature type="domain" description="F5/8 type C" evidence="8">
    <location>
        <begin position="51"/>
        <end position="186"/>
    </location>
</feature>
<accession>A0A1H9ZS25</accession>
<dbReference type="Gene3D" id="2.60.120.260">
    <property type="entry name" value="Galactose-binding domain-like"/>
    <property type="match status" value="3"/>
</dbReference>
<dbReference type="PANTHER" id="PTHR30620:SF16">
    <property type="entry name" value="LYSOSOMAL BETA GLUCOSIDASE"/>
    <property type="match status" value="1"/>
</dbReference>
<reference evidence="10" key="1">
    <citation type="submission" date="2016-10" db="EMBL/GenBank/DDBJ databases">
        <authorList>
            <person name="Varghese N."/>
            <person name="Submissions S."/>
        </authorList>
    </citation>
    <scope>NUCLEOTIDE SEQUENCE [LARGE SCALE GENOMIC DNA]</scope>
    <source>
        <strain evidence="10">DSM 16858</strain>
    </source>
</reference>
<dbReference type="PRINTS" id="PR00133">
    <property type="entry name" value="GLHYDRLASE3"/>
</dbReference>
<comment type="catalytic activity">
    <reaction evidence="1">
        <text>Hydrolysis of terminal, non-reducing beta-D-glucosyl residues with release of beta-D-glucose.</text>
        <dbReference type="EC" id="3.2.1.21"/>
    </reaction>
</comment>
<evidence type="ECO:0000256" key="2">
    <source>
        <dbReference type="ARBA" id="ARBA00005336"/>
    </source>
</evidence>
<keyword evidence="6" id="KW-0326">Glycosidase</keyword>
<dbReference type="Pfam" id="PF22633">
    <property type="entry name" value="F5_F8_type_C_2"/>
    <property type="match status" value="2"/>
</dbReference>
<dbReference type="InterPro" id="IPR051915">
    <property type="entry name" value="Cellulose_Degrad_GH3"/>
</dbReference>
<dbReference type="EMBL" id="FOIJ01000001">
    <property type="protein sequence ID" value="SES84453.1"/>
    <property type="molecule type" value="Genomic_DNA"/>
</dbReference>
<dbReference type="PROSITE" id="PS50022">
    <property type="entry name" value="FA58C_3"/>
    <property type="match status" value="3"/>
</dbReference>
<proteinExistence type="inferred from homology"/>
<evidence type="ECO:0000313" key="10">
    <source>
        <dbReference type="Proteomes" id="UP000199181"/>
    </source>
</evidence>